<dbReference type="AlphaFoldDB" id="A0AAD7P162"/>
<proteinExistence type="predicted"/>
<feature type="region of interest" description="Disordered" evidence="1">
    <location>
        <begin position="1"/>
        <end position="54"/>
    </location>
</feature>
<feature type="compositionally biased region" description="Acidic residues" evidence="1">
    <location>
        <begin position="42"/>
        <end position="54"/>
    </location>
</feature>
<protein>
    <submittedName>
        <fullName evidence="2">Uncharacterized protein</fullName>
    </submittedName>
</protein>
<evidence type="ECO:0000313" key="3">
    <source>
        <dbReference type="Proteomes" id="UP001215598"/>
    </source>
</evidence>
<organism evidence="2 3">
    <name type="scientific">Mycena metata</name>
    <dbReference type="NCBI Taxonomy" id="1033252"/>
    <lineage>
        <taxon>Eukaryota</taxon>
        <taxon>Fungi</taxon>
        <taxon>Dikarya</taxon>
        <taxon>Basidiomycota</taxon>
        <taxon>Agaricomycotina</taxon>
        <taxon>Agaricomycetes</taxon>
        <taxon>Agaricomycetidae</taxon>
        <taxon>Agaricales</taxon>
        <taxon>Marasmiineae</taxon>
        <taxon>Mycenaceae</taxon>
        <taxon>Mycena</taxon>
    </lineage>
</organism>
<keyword evidence="3" id="KW-1185">Reference proteome</keyword>
<dbReference type="Proteomes" id="UP001215598">
    <property type="component" value="Unassembled WGS sequence"/>
</dbReference>
<feature type="region of interest" description="Disordered" evidence="1">
    <location>
        <begin position="128"/>
        <end position="180"/>
    </location>
</feature>
<feature type="region of interest" description="Disordered" evidence="1">
    <location>
        <begin position="79"/>
        <end position="101"/>
    </location>
</feature>
<gene>
    <name evidence="2" type="ORF">B0H16DRAFT_1681685</name>
</gene>
<evidence type="ECO:0000313" key="2">
    <source>
        <dbReference type="EMBL" id="KAJ7784184.1"/>
    </source>
</evidence>
<dbReference type="EMBL" id="JARKIB010000002">
    <property type="protein sequence ID" value="KAJ7784184.1"/>
    <property type="molecule type" value="Genomic_DNA"/>
</dbReference>
<sequence>MPSSLLRQFTAGLGRHNPNRMSRNVEVVLDGGGTPQRRPGELDGDEVGGDGEGGEDYLVLLLHQTLRRRGLSDSTIHSTFVAQGQEDDDAAGGAPPQSPLTRTEAAWLESGSVLQALSQRAQSFRSGLAILTTPGEGGASSPEVGTSPPAAASPLAVGASRRSSRASKNRDSQAHTQDAT</sequence>
<name>A0AAD7P162_9AGAR</name>
<reference evidence="2" key="1">
    <citation type="submission" date="2023-03" db="EMBL/GenBank/DDBJ databases">
        <title>Massive genome expansion in bonnet fungi (Mycena s.s.) driven by repeated elements and novel gene families across ecological guilds.</title>
        <authorList>
            <consortium name="Lawrence Berkeley National Laboratory"/>
            <person name="Harder C.B."/>
            <person name="Miyauchi S."/>
            <person name="Viragh M."/>
            <person name="Kuo A."/>
            <person name="Thoen E."/>
            <person name="Andreopoulos B."/>
            <person name="Lu D."/>
            <person name="Skrede I."/>
            <person name="Drula E."/>
            <person name="Henrissat B."/>
            <person name="Morin E."/>
            <person name="Kohler A."/>
            <person name="Barry K."/>
            <person name="LaButti K."/>
            <person name="Morin E."/>
            <person name="Salamov A."/>
            <person name="Lipzen A."/>
            <person name="Mereny Z."/>
            <person name="Hegedus B."/>
            <person name="Baldrian P."/>
            <person name="Stursova M."/>
            <person name="Weitz H."/>
            <person name="Taylor A."/>
            <person name="Grigoriev I.V."/>
            <person name="Nagy L.G."/>
            <person name="Martin F."/>
            <person name="Kauserud H."/>
        </authorList>
    </citation>
    <scope>NUCLEOTIDE SEQUENCE</scope>
    <source>
        <strain evidence="2">CBHHK182m</strain>
    </source>
</reference>
<accession>A0AAD7P162</accession>
<comment type="caution">
    <text evidence="2">The sequence shown here is derived from an EMBL/GenBank/DDBJ whole genome shotgun (WGS) entry which is preliminary data.</text>
</comment>
<evidence type="ECO:0000256" key="1">
    <source>
        <dbReference type="SAM" id="MobiDB-lite"/>
    </source>
</evidence>